<comment type="caution">
    <text evidence="2">The sequence shown here is derived from an EMBL/GenBank/DDBJ whole genome shotgun (WGS) entry which is preliminary data.</text>
</comment>
<feature type="region of interest" description="Disordered" evidence="1">
    <location>
        <begin position="36"/>
        <end position="68"/>
    </location>
</feature>
<protein>
    <submittedName>
        <fullName evidence="2">Uncharacterized protein</fullName>
    </submittedName>
</protein>
<feature type="compositionally biased region" description="Basic and acidic residues" evidence="1">
    <location>
        <begin position="46"/>
        <end position="68"/>
    </location>
</feature>
<evidence type="ECO:0000313" key="3">
    <source>
        <dbReference type="Proteomes" id="UP001352223"/>
    </source>
</evidence>
<organism evidence="2 3">
    <name type="scientific">Streptomyces kunmingensis</name>
    <dbReference type="NCBI Taxonomy" id="68225"/>
    <lineage>
        <taxon>Bacteria</taxon>
        <taxon>Bacillati</taxon>
        <taxon>Actinomycetota</taxon>
        <taxon>Actinomycetes</taxon>
        <taxon>Kitasatosporales</taxon>
        <taxon>Streptomycetaceae</taxon>
        <taxon>Streptomyces</taxon>
    </lineage>
</organism>
<dbReference type="RefSeq" id="WP_324770195.1">
    <property type="nucleotide sequence ID" value="NZ_BAAATS010000002.1"/>
</dbReference>
<reference evidence="2 3" key="1">
    <citation type="submission" date="2022-10" db="EMBL/GenBank/DDBJ databases">
        <authorList>
            <person name="Xie J."/>
            <person name="Shen N."/>
        </authorList>
    </citation>
    <scope>NUCLEOTIDE SEQUENCE [LARGE SCALE GENOMIC DNA]</scope>
    <source>
        <strain evidence="2 3">DSM 41681</strain>
    </source>
</reference>
<keyword evidence="3" id="KW-1185">Reference proteome</keyword>
<accession>A0ABU6CE22</accession>
<evidence type="ECO:0000313" key="2">
    <source>
        <dbReference type="EMBL" id="MEB3962625.1"/>
    </source>
</evidence>
<feature type="compositionally biased region" description="Basic and acidic residues" evidence="1">
    <location>
        <begin position="1"/>
        <end position="12"/>
    </location>
</feature>
<sequence length="68" mass="7102">MSASERVVRRAEPSSGQDVAHGVSMGDLLASCAAARAVSTPPRQGGAEREHPRTTVHGYEEEAGPRCA</sequence>
<gene>
    <name evidence="2" type="ORF">OKJ48_20560</name>
</gene>
<dbReference type="Proteomes" id="UP001352223">
    <property type="component" value="Unassembled WGS sequence"/>
</dbReference>
<name>A0ABU6CE22_9ACTN</name>
<proteinExistence type="predicted"/>
<feature type="region of interest" description="Disordered" evidence="1">
    <location>
        <begin position="1"/>
        <end position="21"/>
    </location>
</feature>
<evidence type="ECO:0000256" key="1">
    <source>
        <dbReference type="SAM" id="MobiDB-lite"/>
    </source>
</evidence>
<dbReference type="EMBL" id="JAOZYB010000163">
    <property type="protein sequence ID" value="MEB3962625.1"/>
    <property type="molecule type" value="Genomic_DNA"/>
</dbReference>